<name>A0AAV2P9D6_9HYME</name>
<reference evidence="1" key="1">
    <citation type="submission" date="2024-04" db="EMBL/GenBank/DDBJ databases">
        <authorList>
            <consortium name="Molecular Ecology Group"/>
        </authorList>
    </citation>
    <scope>NUCLEOTIDE SEQUENCE</scope>
</reference>
<proteinExistence type="predicted"/>
<sequence length="66" mass="7309">MICDDLCGVERETVSPSHGAATDDTDGYDASYPMWIVREPELNPSGDAELPEKRPFVREANGRVEI</sequence>
<evidence type="ECO:0000313" key="2">
    <source>
        <dbReference type="Proteomes" id="UP001497644"/>
    </source>
</evidence>
<dbReference type="EMBL" id="OZ034831">
    <property type="protein sequence ID" value="CAL1688225.1"/>
    <property type="molecule type" value="Genomic_DNA"/>
</dbReference>
<organism evidence="1 2">
    <name type="scientific">Lasius platythorax</name>
    <dbReference type="NCBI Taxonomy" id="488582"/>
    <lineage>
        <taxon>Eukaryota</taxon>
        <taxon>Metazoa</taxon>
        <taxon>Ecdysozoa</taxon>
        <taxon>Arthropoda</taxon>
        <taxon>Hexapoda</taxon>
        <taxon>Insecta</taxon>
        <taxon>Pterygota</taxon>
        <taxon>Neoptera</taxon>
        <taxon>Endopterygota</taxon>
        <taxon>Hymenoptera</taxon>
        <taxon>Apocrita</taxon>
        <taxon>Aculeata</taxon>
        <taxon>Formicoidea</taxon>
        <taxon>Formicidae</taxon>
        <taxon>Formicinae</taxon>
        <taxon>Lasius</taxon>
        <taxon>Lasius</taxon>
    </lineage>
</organism>
<keyword evidence="2" id="KW-1185">Reference proteome</keyword>
<gene>
    <name evidence="1" type="ORF">LPLAT_LOCUS13337</name>
</gene>
<dbReference type="Proteomes" id="UP001497644">
    <property type="component" value="Chromosome 8"/>
</dbReference>
<evidence type="ECO:0000313" key="1">
    <source>
        <dbReference type="EMBL" id="CAL1688225.1"/>
    </source>
</evidence>
<dbReference type="AlphaFoldDB" id="A0AAV2P9D6"/>
<protein>
    <submittedName>
        <fullName evidence="1">Uncharacterized protein</fullName>
    </submittedName>
</protein>
<accession>A0AAV2P9D6</accession>